<sequence>MIFKHFSCCTIAITRNNTYNRINNIDESNQSRILHHINHKRGFTDDTYQTASGFFLVHKR</sequence>
<reference evidence="1 2" key="1">
    <citation type="submission" date="2016-04" db="EMBL/GenBank/DDBJ databases">
        <title>Complete Genome of E. coli phage vB_EcoS_NBD2.</title>
        <authorList>
            <person name="Truncaite L."/>
            <person name="Kaliniene L."/>
            <person name="Zajanckauskaite A."/>
            <person name="Meskys R."/>
        </authorList>
    </citation>
    <scope>NUCLEOTIDE SEQUENCE [LARGE SCALE GENOMIC DNA]</scope>
</reference>
<evidence type="ECO:0000313" key="2">
    <source>
        <dbReference type="Proteomes" id="UP000202254"/>
    </source>
</evidence>
<accession>A0A192Y9L8</accession>
<protein>
    <submittedName>
        <fullName evidence="1">Uncharacterized protein</fullName>
    </submittedName>
</protein>
<dbReference type="RefSeq" id="YP_009284677.1">
    <property type="nucleotide sequence ID" value="NC_031050.1"/>
</dbReference>
<dbReference type="EMBL" id="KX130668">
    <property type="protein sequence ID" value="ANM45895.1"/>
    <property type="molecule type" value="Genomic_DNA"/>
</dbReference>
<name>A0A192Y9L8_9CAUD</name>
<keyword evidence="2" id="KW-1185">Reference proteome</keyword>
<dbReference type="Proteomes" id="UP000202254">
    <property type="component" value="Segment"/>
</dbReference>
<gene>
    <name evidence="1" type="ORF">NBD2_53</name>
</gene>
<dbReference type="KEGG" id="vg:29079483"/>
<dbReference type="GeneID" id="29079483"/>
<evidence type="ECO:0000313" key="1">
    <source>
        <dbReference type="EMBL" id="ANM45895.1"/>
    </source>
</evidence>
<organism evidence="1 2">
    <name type="scientific">Escherichia phage vB_EcoS_NBD2</name>
    <dbReference type="NCBI Taxonomy" id="1852563"/>
    <lineage>
        <taxon>Viruses</taxon>
        <taxon>Duplodnaviria</taxon>
        <taxon>Heunggongvirae</taxon>
        <taxon>Uroviricota</taxon>
        <taxon>Caudoviricetes</taxon>
        <taxon>Drexlerviridae</taxon>
        <taxon>Vilniusvirus</taxon>
        <taxon>Vilniusvirus NBD2</taxon>
    </lineage>
</organism>
<proteinExistence type="predicted"/>